<sequence>MYNFTEVYNAHLADGAIPECLHLSYRRFRDAVLCFMELLQLDLAEGYSCPVCQDNYNHSERVLVSHAPLRKLLVTLSTNAVTPAEAAEMVKLAQQHSPFLLPLLRGILREGRTQEKEPQHSLLREISKNTPACSIIHPNTRVDTLVQGLEALNYRDVEGHPCLMKILAEECPLFFDLVGAMGTFPQEANQKARDTLMKPPFHTPLTVPEHPGDYFPNMPLVKDRGIFDADMSREDSRLIDCKKMATRHPSLIPGVSTLFCGHGECLGFAIMEQVESVEVAFRILRTRFQKCPELVVYDNACQLHTYALRRDPHFVKDSRFLVDRLHWRNHSGCSEGYNLDAYPQNMCLNSQLAEQTCSAEKNEGAPQLYEQG</sequence>
<comment type="caution">
    <text evidence="1">The sequence shown here is derived from an EMBL/GenBank/DDBJ whole genome shotgun (WGS) entry which is preliminary data.</text>
</comment>
<dbReference type="PANTHER" id="PTHR34305:SF1">
    <property type="entry name" value="SWIM-TYPE DOMAIN-CONTAINING PROTEIN"/>
    <property type="match status" value="1"/>
</dbReference>
<dbReference type="AlphaFoldDB" id="A0ABD1K0P2"/>
<dbReference type="Proteomes" id="UP001591681">
    <property type="component" value="Unassembled WGS sequence"/>
</dbReference>
<reference evidence="1 2" key="1">
    <citation type="submission" date="2024-09" db="EMBL/GenBank/DDBJ databases">
        <title>A chromosome-level genome assembly of Gray's grenadier anchovy, Coilia grayii.</title>
        <authorList>
            <person name="Fu Z."/>
        </authorList>
    </citation>
    <scope>NUCLEOTIDE SEQUENCE [LARGE SCALE GENOMIC DNA]</scope>
    <source>
        <strain evidence="1">G4</strain>
        <tissue evidence="1">Muscle</tissue>
    </source>
</reference>
<accession>A0ABD1K0P2</accession>
<evidence type="ECO:0000313" key="2">
    <source>
        <dbReference type="Proteomes" id="UP001591681"/>
    </source>
</evidence>
<proteinExistence type="predicted"/>
<dbReference type="EMBL" id="JBHFQA010000010">
    <property type="protein sequence ID" value="KAL2092693.1"/>
    <property type="molecule type" value="Genomic_DNA"/>
</dbReference>
<evidence type="ECO:0000313" key="1">
    <source>
        <dbReference type="EMBL" id="KAL2092693.1"/>
    </source>
</evidence>
<gene>
    <name evidence="1" type="ORF">ACEWY4_012491</name>
</gene>
<name>A0ABD1K0P2_9TELE</name>
<organism evidence="1 2">
    <name type="scientific">Coilia grayii</name>
    <name type="common">Gray's grenadier anchovy</name>
    <dbReference type="NCBI Taxonomy" id="363190"/>
    <lineage>
        <taxon>Eukaryota</taxon>
        <taxon>Metazoa</taxon>
        <taxon>Chordata</taxon>
        <taxon>Craniata</taxon>
        <taxon>Vertebrata</taxon>
        <taxon>Euteleostomi</taxon>
        <taxon>Actinopterygii</taxon>
        <taxon>Neopterygii</taxon>
        <taxon>Teleostei</taxon>
        <taxon>Clupei</taxon>
        <taxon>Clupeiformes</taxon>
        <taxon>Clupeoidei</taxon>
        <taxon>Engraulidae</taxon>
        <taxon>Coilinae</taxon>
        <taxon>Coilia</taxon>
    </lineage>
</organism>
<keyword evidence="2" id="KW-1185">Reference proteome</keyword>
<dbReference type="PANTHER" id="PTHR34305">
    <property type="entry name" value="EXPRESSED PROTEIN"/>
    <property type="match status" value="1"/>
</dbReference>
<protein>
    <submittedName>
        <fullName evidence="1">Uncharacterized protein</fullName>
    </submittedName>
</protein>